<keyword evidence="3" id="KW-0732">Signal</keyword>
<accession>A0A3N2PTC8</accession>
<evidence type="ECO:0000256" key="1">
    <source>
        <dbReference type="ARBA" id="ARBA00022723"/>
    </source>
</evidence>
<dbReference type="PROSITE" id="PS00497">
    <property type="entry name" value="TYROSINASE_1"/>
    <property type="match status" value="1"/>
</dbReference>
<dbReference type="Pfam" id="PF00264">
    <property type="entry name" value="Tyrosinase"/>
    <property type="match status" value="1"/>
</dbReference>
<dbReference type="RefSeq" id="XP_028465566.1">
    <property type="nucleotide sequence ID" value="XM_028613509.1"/>
</dbReference>
<organism evidence="5 6">
    <name type="scientific">Sodiomyces alkalinus (strain CBS 110278 / VKM F-3762 / F11)</name>
    <name type="common">Alkaliphilic filamentous fungus</name>
    <dbReference type="NCBI Taxonomy" id="1314773"/>
    <lineage>
        <taxon>Eukaryota</taxon>
        <taxon>Fungi</taxon>
        <taxon>Dikarya</taxon>
        <taxon>Ascomycota</taxon>
        <taxon>Pezizomycotina</taxon>
        <taxon>Sordariomycetes</taxon>
        <taxon>Hypocreomycetidae</taxon>
        <taxon>Glomerellales</taxon>
        <taxon>Plectosphaerellaceae</taxon>
        <taxon>Sodiomyces</taxon>
    </lineage>
</organism>
<dbReference type="InterPro" id="IPR002227">
    <property type="entry name" value="Tyrosinase_Cu-bd"/>
</dbReference>
<dbReference type="PANTHER" id="PTHR11474:SF125">
    <property type="entry name" value="N-ACETYL-6-HYDROXYTRYPTOPHAN OXIDASE IVOB-RELATED"/>
    <property type="match status" value="1"/>
</dbReference>
<dbReference type="InterPro" id="IPR008922">
    <property type="entry name" value="Di-copper_centre_dom_sf"/>
</dbReference>
<gene>
    <name evidence="5" type="ORF">SODALDRAFT_351001</name>
</gene>
<dbReference type="OrthoDB" id="6132182at2759"/>
<keyword evidence="2" id="KW-0560">Oxidoreductase</keyword>
<evidence type="ECO:0000259" key="4">
    <source>
        <dbReference type="PROSITE" id="PS00497"/>
    </source>
</evidence>
<dbReference type="SUPFAM" id="SSF48056">
    <property type="entry name" value="Di-copper centre-containing domain"/>
    <property type="match status" value="1"/>
</dbReference>
<keyword evidence="6" id="KW-1185">Reference proteome</keyword>
<sequence>MELLLLLLLGFASLSVGEYAQEDIDSGKVLRDLSREAYHNAWARLEGKTEGCTQENVRVRKEWRDIPAKKRIDFVRAVNCLMSSESLNPDLEGARSRFDDFGVLHHQVSNYVHFSASFLLFHRYFTWAYEEALRNECAYEGPFPYWNWGYDAHDVESSPLFDGSATSLGSNGGCLIKGPFSNRTVNLGPGSGPDPYRYNPRCIRRDLNTAIASAWTTHRNTTDLILDSPNVELFQAIMQGDTRYPESRGLGLAVHGGGHFAIGGDPGGDFNWSPLEPAFYLHHGQVDRLYFIWQNLDWENRQNISGTATMYNRPPSDEQSLDDVMDITPLEEARTFRKLMDTIGETPFCFLYD</sequence>
<evidence type="ECO:0000313" key="5">
    <source>
        <dbReference type="EMBL" id="ROT37760.1"/>
    </source>
</evidence>
<reference evidence="5 6" key="1">
    <citation type="journal article" date="2018" name="Mol. Ecol.">
        <title>The obligate alkalophilic soda-lake fungus Sodiomyces alkalinus has shifted to a protein diet.</title>
        <authorList>
            <person name="Grum-Grzhimaylo A.A."/>
            <person name="Falkoski D.L."/>
            <person name="van den Heuvel J."/>
            <person name="Valero-Jimenez C.A."/>
            <person name="Min B."/>
            <person name="Choi I.G."/>
            <person name="Lipzen A."/>
            <person name="Daum C.G."/>
            <person name="Aanen D.K."/>
            <person name="Tsang A."/>
            <person name="Henrissat B."/>
            <person name="Bilanenko E.N."/>
            <person name="de Vries R.P."/>
            <person name="van Kan J.A.L."/>
            <person name="Grigoriev I.V."/>
            <person name="Debets A.J.M."/>
        </authorList>
    </citation>
    <scope>NUCLEOTIDE SEQUENCE [LARGE SCALE GENOMIC DNA]</scope>
    <source>
        <strain evidence="5 6">F11</strain>
    </source>
</reference>
<dbReference type="PRINTS" id="PR00092">
    <property type="entry name" value="TYROSINASE"/>
</dbReference>
<feature type="domain" description="Tyrosinase copper-binding" evidence="4">
    <location>
        <begin position="113"/>
        <end position="130"/>
    </location>
</feature>
<feature type="chain" id="PRO_5018221704" evidence="3">
    <location>
        <begin position="18"/>
        <end position="353"/>
    </location>
</feature>
<dbReference type="Proteomes" id="UP000272025">
    <property type="component" value="Unassembled WGS sequence"/>
</dbReference>
<feature type="signal peptide" evidence="3">
    <location>
        <begin position="1"/>
        <end position="17"/>
    </location>
</feature>
<dbReference type="AlphaFoldDB" id="A0A3N2PTC8"/>
<dbReference type="GO" id="GO:0046872">
    <property type="term" value="F:metal ion binding"/>
    <property type="evidence" value="ECO:0007669"/>
    <property type="project" value="UniProtKB-KW"/>
</dbReference>
<proteinExistence type="predicted"/>
<dbReference type="Gene3D" id="1.10.1280.10">
    <property type="entry name" value="Di-copper center containing domain from catechol oxidase"/>
    <property type="match status" value="1"/>
</dbReference>
<evidence type="ECO:0000313" key="6">
    <source>
        <dbReference type="Proteomes" id="UP000272025"/>
    </source>
</evidence>
<name>A0A3N2PTC8_SODAK</name>
<evidence type="ECO:0000256" key="2">
    <source>
        <dbReference type="ARBA" id="ARBA00023002"/>
    </source>
</evidence>
<keyword evidence="1" id="KW-0479">Metal-binding</keyword>
<dbReference type="GO" id="GO:0016491">
    <property type="term" value="F:oxidoreductase activity"/>
    <property type="evidence" value="ECO:0007669"/>
    <property type="project" value="UniProtKB-KW"/>
</dbReference>
<dbReference type="InterPro" id="IPR050316">
    <property type="entry name" value="Tyrosinase/Hemocyanin"/>
</dbReference>
<dbReference type="GeneID" id="39581987"/>
<dbReference type="PANTHER" id="PTHR11474">
    <property type="entry name" value="TYROSINASE FAMILY MEMBER"/>
    <property type="match status" value="1"/>
</dbReference>
<protein>
    <submittedName>
        <fullName evidence="5">Di-copper centre-containing protein</fullName>
    </submittedName>
</protein>
<dbReference type="EMBL" id="ML119056">
    <property type="protein sequence ID" value="ROT37760.1"/>
    <property type="molecule type" value="Genomic_DNA"/>
</dbReference>
<evidence type="ECO:0000256" key="3">
    <source>
        <dbReference type="SAM" id="SignalP"/>
    </source>
</evidence>